<name>A0ABN8DLF0_9VIBR</name>
<dbReference type="InterPro" id="IPR033878">
    <property type="entry name" value="NfsB-like"/>
</dbReference>
<dbReference type="SUPFAM" id="SSF55469">
    <property type="entry name" value="FMN-dependent nitroreductase-like"/>
    <property type="match status" value="1"/>
</dbReference>
<dbReference type="CDD" id="cd02149">
    <property type="entry name" value="NfsB-like"/>
    <property type="match status" value="1"/>
</dbReference>
<proteinExistence type="inferred from homology"/>
<evidence type="ECO:0000256" key="1">
    <source>
        <dbReference type="ARBA" id="ARBA00007118"/>
    </source>
</evidence>
<dbReference type="EMBL" id="CAKLCM010000003">
    <property type="protein sequence ID" value="CAH0530279.1"/>
    <property type="molecule type" value="Genomic_DNA"/>
</dbReference>
<keyword evidence="2" id="KW-0521">NADP</keyword>
<dbReference type="Pfam" id="PF00881">
    <property type="entry name" value="Nitroreductase"/>
    <property type="match status" value="1"/>
</dbReference>
<evidence type="ECO:0000313" key="6">
    <source>
        <dbReference type="Proteomes" id="UP000838160"/>
    </source>
</evidence>
<reference evidence="5" key="1">
    <citation type="submission" date="2021-12" db="EMBL/GenBank/DDBJ databases">
        <authorList>
            <person name="Rodrigo-Torres L."/>
            <person name="Arahal R. D."/>
            <person name="Lucena T."/>
        </authorList>
    </citation>
    <scope>NUCLEOTIDE SEQUENCE</scope>
    <source>
        <strain evidence="5">CECT 8226</strain>
    </source>
</reference>
<dbReference type="PANTHER" id="PTHR43673:SF10">
    <property type="entry name" value="NADH DEHYDROGENASE_NAD(P)H NITROREDUCTASE XCC3605-RELATED"/>
    <property type="match status" value="1"/>
</dbReference>
<dbReference type="InterPro" id="IPR029479">
    <property type="entry name" value="Nitroreductase"/>
</dbReference>
<dbReference type="GO" id="GO:0016491">
    <property type="term" value="F:oxidoreductase activity"/>
    <property type="evidence" value="ECO:0007669"/>
    <property type="project" value="UniProtKB-KW"/>
</dbReference>
<sequence>MSSVNQDWLWVTPSFCNYFLEMQLVTHQIIKDLNSRYTAKKYDAAKRISAEDMEVIKESIRLSASSINSQPWKFIVLESDEAKQRFHDTFENMHQFNQPHAKEASHTILFAHNPKYNKDDYRKVVDAEVSSGHLPADMYDTMLNGAFGFAELNTDETGFNGNWTKAQTYIALGNTLHVLARLGIASTPMEGVDPELIGDVFKDELDGYVCDFALALGYHKDGEDYNYGKPKARLAVEDVITTL</sequence>
<dbReference type="EC" id="1.6.99.-" evidence="5"/>
<feature type="domain" description="Nitroreductase" evidence="4">
    <location>
        <begin position="35"/>
        <end position="202"/>
    </location>
</feature>
<keyword evidence="6" id="KW-1185">Reference proteome</keyword>
<evidence type="ECO:0000313" key="5">
    <source>
        <dbReference type="EMBL" id="CAH0530279.1"/>
    </source>
</evidence>
<evidence type="ECO:0000256" key="3">
    <source>
        <dbReference type="ARBA" id="ARBA00023002"/>
    </source>
</evidence>
<comment type="similarity">
    <text evidence="1">Belongs to the nitroreductase family.</text>
</comment>
<protein>
    <submittedName>
        <fullName evidence="5">Major NAD(P)H-flavin oxidoreductase</fullName>
        <ecNumber evidence="5">1.6.99.-</ecNumber>
    </submittedName>
</protein>
<keyword evidence="3 5" id="KW-0560">Oxidoreductase</keyword>
<accession>A0ABN8DLF0</accession>
<evidence type="ECO:0000259" key="4">
    <source>
        <dbReference type="Pfam" id="PF00881"/>
    </source>
</evidence>
<dbReference type="PANTHER" id="PTHR43673">
    <property type="entry name" value="NAD(P)H NITROREDUCTASE YDGI-RELATED"/>
    <property type="match status" value="1"/>
</dbReference>
<dbReference type="Gene3D" id="3.40.109.10">
    <property type="entry name" value="NADH Oxidase"/>
    <property type="match status" value="1"/>
</dbReference>
<evidence type="ECO:0000256" key="2">
    <source>
        <dbReference type="ARBA" id="ARBA00022857"/>
    </source>
</evidence>
<organism evidence="5 6">
    <name type="scientific">Vibrio hippocampi</name>
    <dbReference type="NCBI Taxonomy" id="654686"/>
    <lineage>
        <taxon>Bacteria</taxon>
        <taxon>Pseudomonadati</taxon>
        <taxon>Pseudomonadota</taxon>
        <taxon>Gammaproteobacteria</taxon>
        <taxon>Vibrionales</taxon>
        <taxon>Vibrionaceae</taxon>
        <taxon>Vibrio</taxon>
    </lineage>
</organism>
<dbReference type="InterPro" id="IPR000415">
    <property type="entry name" value="Nitroreductase-like"/>
</dbReference>
<dbReference type="Proteomes" id="UP000838160">
    <property type="component" value="Unassembled WGS sequence"/>
</dbReference>
<gene>
    <name evidence="5" type="ORF">VHP8226_03936</name>
</gene>
<comment type="caution">
    <text evidence="5">The sequence shown here is derived from an EMBL/GenBank/DDBJ whole genome shotgun (WGS) entry which is preliminary data.</text>
</comment>